<feature type="compositionally biased region" description="Basic and acidic residues" evidence="3">
    <location>
        <begin position="326"/>
        <end position="343"/>
    </location>
</feature>
<dbReference type="SUPFAM" id="SSF75217">
    <property type="entry name" value="alpha/beta knot"/>
    <property type="match status" value="1"/>
</dbReference>
<evidence type="ECO:0000256" key="1">
    <source>
        <dbReference type="ARBA" id="ARBA00022603"/>
    </source>
</evidence>
<feature type="compositionally biased region" description="Basic and acidic residues" evidence="3">
    <location>
        <begin position="310"/>
        <end position="319"/>
    </location>
</feature>
<gene>
    <name evidence="5" type="ORF">BGZ99_009470</name>
</gene>
<name>A0A9P6UNI8_9FUNG</name>
<feature type="non-terminal residue" evidence="5">
    <location>
        <position position="1"/>
    </location>
</feature>
<accession>A0A9P6UNI8</accession>
<dbReference type="Pfam" id="PF00588">
    <property type="entry name" value="SpoU_methylase"/>
    <property type="match status" value="1"/>
</dbReference>
<dbReference type="InterPro" id="IPR001537">
    <property type="entry name" value="SpoU_MeTrfase"/>
</dbReference>
<dbReference type="GO" id="GO:0003723">
    <property type="term" value="F:RNA binding"/>
    <property type="evidence" value="ECO:0007669"/>
    <property type="project" value="InterPro"/>
</dbReference>
<keyword evidence="6" id="KW-1185">Reference proteome</keyword>
<feature type="compositionally biased region" description="Basic and acidic residues" evidence="3">
    <location>
        <begin position="288"/>
        <end position="297"/>
    </location>
</feature>
<evidence type="ECO:0000313" key="5">
    <source>
        <dbReference type="EMBL" id="KAG0312481.1"/>
    </source>
</evidence>
<keyword evidence="2" id="KW-0808">Transferase</keyword>
<comment type="caution">
    <text evidence="5">The sequence shown here is derived from an EMBL/GenBank/DDBJ whole genome shotgun (WGS) entry which is preliminary data.</text>
</comment>
<sequence length="355" mass="38628">NVVLSASVLSQPLAVELGRVDMKNDYVLAVKGKTPIDFNGNSFLTIKEPGPVVTGSADESTQVSATTTAATLTDTPSIATAMTTATALVSTKAETLRPAGLPPIWIVMEDVLDPKMMGEVVRSALHLGIDGILYKKADCTSPNGDVSAASHGVLERRPIYPVQSLVRFVQASSANGWDIVGAHVTYGTPRVRPIYTWPVDGPVRPTLLVIPSDGRKLSKQIMAKCNYLIQVPTLSRIVSSVDSLEPSVLVGVAMATLTAGKRRLFEQDPEHLKRRQMEWERWVQQEQENEKRIDLKNAHVSGETTSSKSSRNDSKDGSRGDASPDVSRKSADPEPKSEPEPNQRPRRRVSSKLAW</sequence>
<dbReference type="InterPro" id="IPR029026">
    <property type="entry name" value="tRNA_m1G_MTases_N"/>
</dbReference>
<feature type="compositionally biased region" description="Basic residues" evidence="3">
    <location>
        <begin position="344"/>
        <end position="355"/>
    </location>
</feature>
<keyword evidence="1" id="KW-0489">Methyltransferase</keyword>
<proteinExistence type="predicted"/>
<dbReference type="PANTHER" id="PTHR46103">
    <property type="entry name" value="RRNA METHYLTRANSFERASE 1, MITOCHONDRIAL"/>
    <property type="match status" value="1"/>
</dbReference>
<dbReference type="EMBL" id="JAAAIP010000805">
    <property type="protein sequence ID" value="KAG0312481.1"/>
    <property type="molecule type" value="Genomic_DNA"/>
</dbReference>
<dbReference type="InterPro" id="IPR047182">
    <property type="entry name" value="MRM1"/>
</dbReference>
<dbReference type="PANTHER" id="PTHR46103:SF1">
    <property type="entry name" value="RRNA METHYLTRANSFERASE 1, MITOCHONDRIAL"/>
    <property type="match status" value="1"/>
</dbReference>
<reference evidence="5" key="1">
    <citation type="journal article" date="2020" name="Fungal Divers.">
        <title>Resolving the Mortierellaceae phylogeny through synthesis of multi-gene phylogenetics and phylogenomics.</title>
        <authorList>
            <person name="Vandepol N."/>
            <person name="Liber J."/>
            <person name="Desiro A."/>
            <person name="Na H."/>
            <person name="Kennedy M."/>
            <person name="Barry K."/>
            <person name="Grigoriev I.V."/>
            <person name="Miller A.N."/>
            <person name="O'Donnell K."/>
            <person name="Stajich J.E."/>
            <person name="Bonito G."/>
        </authorList>
    </citation>
    <scope>NUCLEOTIDE SEQUENCE</scope>
    <source>
        <strain evidence="5">REB-010B</strain>
    </source>
</reference>
<feature type="domain" description="tRNA/rRNA methyltransferase SpoU type" evidence="4">
    <location>
        <begin position="104"/>
        <end position="237"/>
    </location>
</feature>
<dbReference type="Gene3D" id="3.40.1280.10">
    <property type="match status" value="1"/>
</dbReference>
<dbReference type="Proteomes" id="UP000738325">
    <property type="component" value="Unassembled WGS sequence"/>
</dbReference>
<evidence type="ECO:0000259" key="4">
    <source>
        <dbReference type="Pfam" id="PF00588"/>
    </source>
</evidence>
<evidence type="ECO:0000256" key="2">
    <source>
        <dbReference type="ARBA" id="ARBA00022679"/>
    </source>
</evidence>
<evidence type="ECO:0000313" key="6">
    <source>
        <dbReference type="Proteomes" id="UP000738325"/>
    </source>
</evidence>
<feature type="region of interest" description="Disordered" evidence="3">
    <location>
        <begin position="288"/>
        <end position="355"/>
    </location>
</feature>
<dbReference type="InterPro" id="IPR029028">
    <property type="entry name" value="Alpha/beta_knot_MTases"/>
</dbReference>
<dbReference type="AlphaFoldDB" id="A0A9P6UNI8"/>
<evidence type="ECO:0000256" key="3">
    <source>
        <dbReference type="SAM" id="MobiDB-lite"/>
    </source>
</evidence>
<dbReference type="GO" id="GO:0016435">
    <property type="term" value="F:rRNA (guanine) methyltransferase activity"/>
    <property type="evidence" value="ECO:0007669"/>
    <property type="project" value="TreeGrafter"/>
</dbReference>
<dbReference type="OrthoDB" id="2417920at2759"/>
<protein>
    <recommendedName>
        <fullName evidence="4">tRNA/rRNA methyltransferase SpoU type domain-containing protein</fullName>
    </recommendedName>
</protein>
<organism evidence="5 6">
    <name type="scientific">Dissophora globulifera</name>
    <dbReference type="NCBI Taxonomy" id="979702"/>
    <lineage>
        <taxon>Eukaryota</taxon>
        <taxon>Fungi</taxon>
        <taxon>Fungi incertae sedis</taxon>
        <taxon>Mucoromycota</taxon>
        <taxon>Mortierellomycotina</taxon>
        <taxon>Mortierellomycetes</taxon>
        <taxon>Mortierellales</taxon>
        <taxon>Mortierellaceae</taxon>
        <taxon>Dissophora</taxon>
    </lineage>
</organism>